<dbReference type="EMBL" id="FRAV01000004">
    <property type="protein sequence ID" value="SHK42892.1"/>
    <property type="molecule type" value="Genomic_DNA"/>
</dbReference>
<gene>
    <name evidence="1" type="ORF">SAMN05444267_10041</name>
</gene>
<dbReference type="OrthoDB" id="1119824at2"/>
<dbReference type="STRING" id="1302687.SAMN05444267_10041"/>
<sequence>MLNDAELLKLFLPELLIEYFEIVKFEEENQILHIYFEEKNTAPKEFSSLLLQSKGFVPEIMVDDFPLRGKTVKLHIKRRRWTDIKTGNIIQRDWNLIAKGTRMTQDFAEFLKKISRY</sequence>
<evidence type="ECO:0000313" key="2">
    <source>
        <dbReference type="Proteomes" id="UP000184364"/>
    </source>
</evidence>
<dbReference type="RefSeq" id="WP_073290862.1">
    <property type="nucleotide sequence ID" value="NZ_FRAV01000004.1"/>
</dbReference>
<keyword evidence="2" id="KW-1185">Reference proteome</keyword>
<dbReference type="Proteomes" id="UP000184364">
    <property type="component" value="Unassembled WGS sequence"/>
</dbReference>
<reference evidence="2" key="1">
    <citation type="submission" date="2016-11" db="EMBL/GenBank/DDBJ databases">
        <authorList>
            <person name="Varghese N."/>
            <person name="Submissions S."/>
        </authorList>
    </citation>
    <scope>NUCLEOTIDE SEQUENCE [LARGE SCALE GENOMIC DNA]</scope>
    <source>
        <strain evidence="2">DSM 26899</strain>
    </source>
</reference>
<name>A0A1M6SDP6_9FLAO</name>
<dbReference type="AlphaFoldDB" id="A0A1M6SDP6"/>
<organism evidence="1 2">
    <name type="scientific">Chryseobacterium polytrichastri</name>
    <dbReference type="NCBI Taxonomy" id="1302687"/>
    <lineage>
        <taxon>Bacteria</taxon>
        <taxon>Pseudomonadati</taxon>
        <taxon>Bacteroidota</taxon>
        <taxon>Flavobacteriia</taxon>
        <taxon>Flavobacteriales</taxon>
        <taxon>Weeksellaceae</taxon>
        <taxon>Chryseobacterium group</taxon>
        <taxon>Chryseobacterium</taxon>
    </lineage>
</organism>
<evidence type="ECO:0000313" key="1">
    <source>
        <dbReference type="EMBL" id="SHK42892.1"/>
    </source>
</evidence>
<accession>A0A1M6SDP6</accession>
<protein>
    <recommendedName>
        <fullName evidence="3">Transposase</fullName>
    </recommendedName>
</protein>
<proteinExistence type="predicted"/>
<evidence type="ECO:0008006" key="3">
    <source>
        <dbReference type="Google" id="ProtNLM"/>
    </source>
</evidence>